<dbReference type="Pfam" id="PF17678">
    <property type="entry name" value="Glyco_hydro_92N"/>
    <property type="match status" value="1"/>
</dbReference>
<dbReference type="GO" id="GO:0030246">
    <property type="term" value="F:carbohydrate binding"/>
    <property type="evidence" value="ECO:0007669"/>
    <property type="project" value="InterPro"/>
</dbReference>
<dbReference type="RefSeq" id="WP_165419918.1">
    <property type="nucleotide sequence ID" value="NZ_SHKW01000001.1"/>
</dbReference>
<dbReference type="GO" id="GO:0006516">
    <property type="term" value="P:glycoprotein catabolic process"/>
    <property type="evidence" value="ECO:0007669"/>
    <property type="project" value="TreeGrafter"/>
</dbReference>
<protein>
    <recommendedName>
        <fullName evidence="3">Glycosyl hydrolase family 92 N-terminal domain-containing protein</fullName>
    </recommendedName>
</protein>
<name>A0A4Q7YR50_9BACT</name>
<feature type="signal peptide" evidence="2">
    <location>
        <begin position="1"/>
        <end position="18"/>
    </location>
</feature>
<evidence type="ECO:0000313" key="4">
    <source>
        <dbReference type="EMBL" id="RZU39401.1"/>
    </source>
</evidence>
<proteinExistence type="predicted"/>
<sequence>MTTCFAGAALLVLHVAQAAEPKAPVDYVRPNIGSIGQLLTPTIPYVQYPYGMARLAPVTTPGITDRYLADKIYGFPAGPAMLMVSTGAADTHAKSYASEFDHDFETATPYYYAVNLDTWNAKAELTAGEKSAYYRFTFPAGPHSHVVLSLRDNAEITIAGDRVVGGSERIHGSIASTSDAGGQNAHGGSARSPASRRRSRIVESPVRFLVFIDDATSRLMQLRFLCLARAQRATLKYWTQEQRVIHTAIVENKRLGHALSPSSKRSRISEAI</sequence>
<reference evidence="4 5" key="1">
    <citation type="submission" date="2019-02" db="EMBL/GenBank/DDBJ databases">
        <title>Genomic Encyclopedia of Archaeal and Bacterial Type Strains, Phase II (KMG-II): from individual species to whole genera.</title>
        <authorList>
            <person name="Goeker M."/>
        </authorList>
    </citation>
    <scope>NUCLEOTIDE SEQUENCE [LARGE SCALE GENOMIC DNA]</scope>
    <source>
        <strain evidence="4 5">DSM 18101</strain>
    </source>
</reference>
<gene>
    <name evidence="4" type="ORF">BDD14_0784</name>
</gene>
<dbReference type="InterPro" id="IPR041371">
    <property type="entry name" value="GH92_N"/>
</dbReference>
<dbReference type="InterPro" id="IPR050883">
    <property type="entry name" value="PNGase"/>
</dbReference>
<keyword evidence="2" id="KW-0732">Signal</keyword>
<accession>A0A4Q7YR50</accession>
<dbReference type="Proteomes" id="UP000292958">
    <property type="component" value="Unassembled WGS sequence"/>
</dbReference>
<feature type="domain" description="Glycosyl hydrolase family 92 N-terminal" evidence="3">
    <location>
        <begin position="27"/>
        <end position="174"/>
    </location>
</feature>
<comment type="caution">
    <text evidence="4">The sequence shown here is derived from an EMBL/GenBank/DDBJ whole genome shotgun (WGS) entry which is preliminary data.</text>
</comment>
<evidence type="ECO:0000256" key="2">
    <source>
        <dbReference type="SAM" id="SignalP"/>
    </source>
</evidence>
<dbReference type="GO" id="GO:0000224">
    <property type="term" value="F:peptide-N4-(N-acetyl-beta-glucosaminyl)asparagine amidase activity"/>
    <property type="evidence" value="ECO:0007669"/>
    <property type="project" value="TreeGrafter"/>
</dbReference>
<feature type="chain" id="PRO_5020425712" description="Glycosyl hydrolase family 92 N-terminal domain-containing protein" evidence="2">
    <location>
        <begin position="19"/>
        <end position="272"/>
    </location>
</feature>
<dbReference type="PANTHER" id="PTHR12143">
    <property type="entry name" value="PEPTIDE N-GLYCANASE PNGASE -RELATED"/>
    <property type="match status" value="1"/>
</dbReference>
<organism evidence="4 5">
    <name type="scientific">Edaphobacter modestus</name>
    <dbReference type="NCBI Taxonomy" id="388466"/>
    <lineage>
        <taxon>Bacteria</taxon>
        <taxon>Pseudomonadati</taxon>
        <taxon>Acidobacteriota</taxon>
        <taxon>Terriglobia</taxon>
        <taxon>Terriglobales</taxon>
        <taxon>Acidobacteriaceae</taxon>
        <taxon>Edaphobacter</taxon>
    </lineage>
</organism>
<dbReference type="PANTHER" id="PTHR12143:SF43">
    <property type="entry name" value="PUTATIVE-RELATED"/>
    <property type="match status" value="1"/>
</dbReference>
<dbReference type="GO" id="GO:0005829">
    <property type="term" value="C:cytosol"/>
    <property type="evidence" value="ECO:0007669"/>
    <property type="project" value="TreeGrafter"/>
</dbReference>
<dbReference type="EMBL" id="SHKW01000001">
    <property type="protein sequence ID" value="RZU39401.1"/>
    <property type="molecule type" value="Genomic_DNA"/>
</dbReference>
<evidence type="ECO:0000313" key="5">
    <source>
        <dbReference type="Proteomes" id="UP000292958"/>
    </source>
</evidence>
<evidence type="ECO:0000256" key="1">
    <source>
        <dbReference type="SAM" id="MobiDB-lite"/>
    </source>
</evidence>
<evidence type="ECO:0000259" key="3">
    <source>
        <dbReference type="Pfam" id="PF17678"/>
    </source>
</evidence>
<dbReference type="AlphaFoldDB" id="A0A4Q7YR50"/>
<feature type="region of interest" description="Disordered" evidence="1">
    <location>
        <begin position="172"/>
        <end position="198"/>
    </location>
</feature>
<dbReference type="InterPro" id="IPR014718">
    <property type="entry name" value="GH-type_carb-bd"/>
</dbReference>
<keyword evidence="5" id="KW-1185">Reference proteome</keyword>
<dbReference type="Gene3D" id="2.70.98.10">
    <property type="match status" value="1"/>
</dbReference>